<dbReference type="EMBL" id="SGXG01000001">
    <property type="protein sequence ID" value="RZS97083.1"/>
    <property type="molecule type" value="Genomic_DNA"/>
</dbReference>
<gene>
    <name evidence="2" type="ORF">BC751_2680</name>
</gene>
<reference evidence="2 3" key="1">
    <citation type="submission" date="2019-02" db="EMBL/GenBank/DDBJ databases">
        <title>Genomic Encyclopedia of Archaeal and Bacterial Type Strains, Phase II (KMG-II): from individual species to whole genera.</title>
        <authorList>
            <person name="Goeker M."/>
        </authorList>
    </citation>
    <scope>NUCLEOTIDE SEQUENCE [LARGE SCALE GENOMIC DNA]</scope>
    <source>
        <strain evidence="2 3">DSM 21411</strain>
    </source>
</reference>
<sequence length="326" mass="37964">MKKAPVFLILFFLFGAAIAQDDIFGIDTKARTKNRKAQSDVGNFTRNLISNISFEFSGGGAYHVPVIDFNSEQPGQYPIVQYRNLEEPRELTSEDTIRFRGNGMAYPINLGVRINVFNALTIGGGYGREFGRLSSLKGNDYEFLFENRNYTFDKVYANVGLVLYDARKRAKYLNWRYRRYASSNFYMQSEKNQRIRQNYPWRFLLDAEFGNVIIRKSFDERLLTNNQTFYSVGLRIEREFSEYTRFFVRGGAEFRNFIFQAENLASFQDLRQNLYVAQVGLSINLPGTKRCKVQGCGVVMKHLHDGVEYRGSSIFRLQNRKIGQWY</sequence>
<keyword evidence="3" id="KW-1185">Reference proteome</keyword>
<evidence type="ECO:0000313" key="2">
    <source>
        <dbReference type="EMBL" id="RZS97083.1"/>
    </source>
</evidence>
<proteinExistence type="predicted"/>
<dbReference type="RefSeq" id="WP_130275910.1">
    <property type="nucleotide sequence ID" value="NZ_SGXG01000001.1"/>
</dbReference>
<evidence type="ECO:0000256" key="1">
    <source>
        <dbReference type="SAM" id="SignalP"/>
    </source>
</evidence>
<name>A0A4Q7PA12_9BACT</name>
<dbReference type="AlphaFoldDB" id="A0A4Q7PA12"/>
<evidence type="ECO:0008006" key="4">
    <source>
        <dbReference type="Google" id="ProtNLM"/>
    </source>
</evidence>
<comment type="caution">
    <text evidence="2">The sequence shown here is derived from an EMBL/GenBank/DDBJ whole genome shotgun (WGS) entry which is preliminary data.</text>
</comment>
<keyword evidence="1" id="KW-0732">Signal</keyword>
<evidence type="ECO:0000313" key="3">
    <source>
        <dbReference type="Proteomes" id="UP000292209"/>
    </source>
</evidence>
<dbReference type="OrthoDB" id="976234at2"/>
<feature type="chain" id="PRO_5020933059" description="DUF4421 domain-containing protein" evidence="1">
    <location>
        <begin position="20"/>
        <end position="326"/>
    </location>
</feature>
<feature type="signal peptide" evidence="1">
    <location>
        <begin position="1"/>
        <end position="19"/>
    </location>
</feature>
<protein>
    <recommendedName>
        <fullName evidence="4">DUF4421 domain-containing protein</fullName>
    </recommendedName>
</protein>
<organism evidence="2 3">
    <name type="scientific">Cecembia calidifontis</name>
    <dbReference type="NCBI Taxonomy" id="1187080"/>
    <lineage>
        <taxon>Bacteria</taxon>
        <taxon>Pseudomonadati</taxon>
        <taxon>Bacteroidota</taxon>
        <taxon>Cytophagia</taxon>
        <taxon>Cytophagales</taxon>
        <taxon>Cyclobacteriaceae</taxon>
        <taxon>Cecembia</taxon>
    </lineage>
</organism>
<accession>A0A4Q7PA12</accession>
<dbReference type="Proteomes" id="UP000292209">
    <property type="component" value="Unassembled WGS sequence"/>
</dbReference>